<keyword evidence="8" id="KW-0492">Microsome</keyword>
<dbReference type="GO" id="GO:0016705">
    <property type="term" value="F:oxidoreductase activity, acting on paired donors, with incorporation or reduction of molecular oxygen"/>
    <property type="evidence" value="ECO:0007669"/>
    <property type="project" value="InterPro"/>
</dbReference>
<evidence type="ECO:0000256" key="12">
    <source>
        <dbReference type="ARBA" id="ARBA00023136"/>
    </source>
</evidence>
<name>A0AAQ4DTT4_AMBAM</name>
<dbReference type="Gene3D" id="1.10.630.10">
    <property type="entry name" value="Cytochrome P450"/>
    <property type="match status" value="1"/>
</dbReference>
<dbReference type="PROSITE" id="PS00086">
    <property type="entry name" value="CYTOCHROME_P450"/>
    <property type="match status" value="1"/>
</dbReference>
<evidence type="ECO:0000256" key="2">
    <source>
        <dbReference type="ARBA" id="ARBA00004174"/>
    </source>
</evidence>
<keyword evidence="7" id="KW-0256">Endoplasmic reticulum</keyword>
<dbReference type="PRINTS" id="PR00385">
    <property type="entry name" value="P450"/>
</dbReference>
<dbReference type="InterPro" id="IPR036396">
    <property type="entry name" value="Cyt_P450_sf"/>
</dbReference>
<dbReference type="GO" id="GO:0004497">
    <property type="term" value="F:monooxygenase activity"/>
    <property type="evidence" value="ECO:0007669"/>
    <property type="project" value="UniProtKB-KW"/>
</dbReference>
<reference evidence="15 16" key="1">
    <citation type="journal article" date="2023" name="Arcadia Sci">
        <title>De novo assembly of a long-read Amblyomma americanum tick genome.</title>
        <authorList>
            <person name="Chou S."/>
            <person name="Poskanzer K.E."/>
            <person name="Rollins M."/>
            <person name="Thuy-Boun P.S."/>
        </authorList>
    </citation>
    <scope>NUCLEOTIDE SEQUENCE [LARGE SCALE GENOMIC DNA]</scope>
    <source>
        <strain evidence="15">F_SG_1</strain>
        <tissue evidence="15">Salivary glands</tissue>
    </source>
</reference>
<keyword evidence="6 13" id="KW-0479">Metal-binding</keyword>
<evidence type="ECO:0000313" key="16">
    <source>
        <dbReference type="Proteomes" id="UP001321473"/>
    </source>
</evidence>
<comment type="subcellular location">
    <subcellularLocation>
        <location evidence="3">Endoplasmic reticulum membrane</location>
        <topology evidence="3">Peripheral membrane protein</topology>
    </subcellularLocation>
    <subcellularLocation>
        <location evidence="2">Microsome membrane</location>
        <topology evidence="2">Peripheral membrane protein</topology>
    </subcellularLocation>
</comment>
<evidence type="ECO:0000313" key="15">
    <source>
        <dbReference type="EMBL" id="KAK8765874.1"/>
    </source>
</evidence>
<keyword evidence="9 14" id="KW-0560">Oxidoreductase</keyword>
<evidence type="ECO:0000256" key="14">
    <source>
        <dbReference type="RuleBase" id="RU000461"/>
    </source>
</evidence>
<evidence type="ECO:0000256" key="10">
    <source>
        <dbReference type="ARBA" id="ARBA00023004"/>
    </source>
</evidence>
<keyword evidence="11 14" id="KW-0503">Monooxygenase</keyword>
<sequence length="401" mass="46340">MDRNLVFVKGSHWKASRSCMSQFFSNAKLKTVMPSVHDAMRQLLEVLGEHVDRGVEVDINTYCERFTFDVISKAAFSIDTGVQRNPNHPMFLACLATFPNFMRGFFYRMGQSFYHWPWVIKSLQKLIDLLYHNPLAASTLESLKIMNFRYENPQGNITDMAQLLLDEALGKKEGAPKKEGIPAPVTQEKMIEVATNAMDIFLGGYDTSRLTLTSWFFLMGKHPDVQEKMRKEILEAYKNEGEFLSIKTLQSLQYTNQVINETLRMFPPVVTFTTRRADQDHRCGKYLIKKGTSVMVPTYQLHHDPELWTDPEKFDPDRFSPENKHLINPVAYQPFGYGVRMCVGMRLALLELASVTSQTLRRFRIELGSTQKRDLELYTYAFLAAPKEKVWIRLHRLNGVK</sequence>
<dbReference type="Pfam" id="PF00067">
    <property type="entry name" value="p450"/>
    <property type="match status" value="1"/>
</dbReference>
<keyword evidence="12" id="KW-0472">Membrane</keyword>
<organism evidence="15 16">
    <name type="scientific">Amblyomma americanum</name>
    <name type="common">Lone star tick</name>
    <dbReference type="NCBI Taxonomy" id="6943"/>
    <lineage>
        <taxon>Eukaryota</taxon>
        <taxon>Metazoa</taxon>
        <taxon>Ecdysozoa</taxon>
        <taxon>Arthropoda</taxon>
        <taxon>Chelicerata</taxon>
        <taxon>Arachnida</taxon>
        <taxon>Acari</taxon>
        <taxon>Parasitiformes</taxon>
        <taxon>Ixodida</taxon>
        <taxon>Ixodoidea</taxon>
        <taxon>Ixodidae</taxon>
        <taxon>Amblyomminae</taxon>
        <taxon>Amblyomma</taxon>
    </lineage>
</organism>
<dbReference type="SUPFAM" id="SSF48264">
    <property type="entry name" value="Cytochrome P450"/>
    <property type="match status" value="1"/>
</dbReference>
<evidence type="ECO:0000256" key="4">
    <source>
        <dbReference type="ARBA" id="ARBA00010617"/>
    </source>
</evidence>
<comment type="cofactor">
    <cofactor evidence="1 13">
        <name>heme</name>
        <dbReference type="ChEBI" id="CHEBI:30413"/>
    </cofactor>
</comment>
<evidence type="ECO:0000256" key="1">
    <source>
        <dbReference type="ARBA" id="ARBA00001971"/>
    </source>
</evidence>
<accession>A0AAQ4DTT4</accession>
<dbReference type="InterPro" id="IPR050476">
    <property type="entry name" value="Insect_CytP450_Detox"/>
</dbReference>
<dbReference type="InterPro" id="IPR017972">
    <property type="entry name" value="Cyt_P450_CS"/>
</dbReference>
<dbReference type="PRINTS" id="PR00463">
    <property type="entry name" value="EP450I"/>
</dbReference>
<dbReference type="GO" id="GO:0020037">
    <property type="term" value="F:heme binding"/>
    <property type="evidence" value="ECO:0007669"/>
    <property type="project" value="InterPro"/>
</dbReference>
<protein>
    <recommendedName>
        <fullName evidence="17">Cytochrome</fullName>
    </recommendedName>
</protein>
<comment type="similarity">
    <text evidence="4 14">Belongs to the cytochrome P450 family.</text>
</comment>
<comment type="caution">
    <text evidence="15">The sequence shown here is derived from an EMBL/GenBank/DDBJ whole genome shotgun (WGS) entry which is preliminary data.</text>
</comment>
<evidence type="ECO:0000256" key="7">
    <source>
        <dbReference type="ARBA" id="ARBA00022824"/>
    </source>
</evidence>
<evidence type="ECO:0000256" key="6">
    <source>
        <dbReference type="ARBA" id="ARBA00022723"/>
    </source>
</evidence>
<evidence type="ECO:0008006" key="17">
    <source>
        <dbReference type="Google" id="ProtNLM"/>
    </source>
</evidence>
<proteinExistence type="inferred from homology"/>
<dbReference type="GO" id="GO:0005789">
    <property type="term" value="C:endoplasmic reticulum membrane"/>
    <property type="evidence" value="ECO:0007669"/>
    <property type="project" value="UniProtKB-SubCell"/>
</dbReference>
<keyword evidence="10 13" id="KW-0408">Iron</keyword>
<keyword evidence="5 13" id="KW-0349">Heme</keyword>
<feature type="binding site" description="axial binding residue" evidence="13">
    <location>
        <position position="342"/>
    </location>
    <ligand>
        <name>heme</name>
        <dbReference type="ChEBI" id="CHEBI:30413"/>
    </ligand>
    <ligandPart>
        <name>Fe</name>
        <dbReference type="ChEBI" id="CHEBI:18248"/>
    </ligandPart>
</feature>
<gene>
    <name evidence="15" type="ORF">V5799_007345</name>
</gene>
<dbReference type="GO" id="GO:0005506">
    <property type="term" value="F:iron ion binding"/>
    <property type="evidence" value="ECO:0007669"/>
    <property type="project" value="InterPro"/>
</dbReference>
<evidence type="ECO:0000256" key="9">
    <source>
        <dbReference type="ARBA" id="ARBA00023002"/>
    </source>
</evidence>
<dbReference type="Proteomes" id="UP001321473">
    <property type="component" value="Unassembled WGS sequence"/>
</dbReference>
<dbReference type="InterPro" id="IPR001128">
    <property type="entry name" value="Cyt_P450"/>
</dbReference>
<dbReference type="AlphaFoldDB" id="A0AAQ4DTT4"/>
<evidence type="ECO:0000256" key="8">
    <source>
        <dbReference type="ARBA" id="ARBA00022848"/>
    </source>
</evidence>
<evidence type="ECO:0000256" key="13">
    <source>
        <dbReference type="PIRSR" id="PIRSR602401-1"/>
    </source>
</evidence>
<dbReference type="PANTHER" id="PTHR24292">
    <property type="entry name" value="CYTOCHROME P450"/>
    <property type="match status" value="1"/>
</dbReference>
<keyword evidence="16" id="KW-1185">Reference proteome</keyword>
<evidence type="ECO:0000256" key="3">
    <source>
        <dbReference type="ARBA" id="ARBA00004406"/>
    </source>
</evidence>
<evidence type="ECO:0000256" key="5">
    <source>
        <dbReference type="ARBA" id="ARBA00022617"/>
    </source>
</evidence>
<evidence type="ECO:0000256" key="11">
    <source>
        <dbReference type="ARBA" id="ARBA00023033"/>
    </source>
</evidence>
<dbReference type="EMBL" id="JARKHS020026914">
    <property type="protein sequence ID" value="KAK8765874.1"/>
    <property type="molecule type" value="Genomic_DNA"/>
</dbReference>
<dbReference type="PANTHER" id="PTHR24292:SF102">
    <property type="entry name" value="CYTOCHROME P450 FAMILY-RELATED"/>
    <property type="match status" value="1"/>
</dbReference>
<dbReference type="InterPro" id="IPR002401">
    <property type="entry name" value="Cyt_P450_E_grp-I"/>
</dbReference>